<dbReference type="PANTHER" id="PTHR32116:SF76">
    <property type="entry name" value="GALACTURONOSYLTRANSFERASE 3-RELATED"/>
    <property type="match status" value="1"/>
</dbReference>
<feature type="coiled-coil region" evidence="1">
    <location>
        <begin position="2"/>
        <end position="29"/>
    </location>
</feature>
<sequence length="80" mass="9383">MSRKLRAILQLIEDNVNGLKEKKRALLIQLAARTILKSFDCLRLQLKIDKMNFAAVKMWFIINPPVKATVQVENIDDFRW</sequence>
<keyword evidence="3" id="KW-1185">Reference proteome</keyword>
<dbReference type="InterPro" id="IPR029993">
    <property type="entry name" value="GAUT"/>
</dbReference>
<evidence type="ECO:0000313" key="3">
    <source>
        <dbReference type="Proteomes" id="UP000657918"/>
    </source>
</evidence>
<evidence type="ECO:0000256" key="1">
    <source>
        <dbReference type="SAM" id="Coils"/>
    </source>
</evidence>
<evidence type="ECO:0000313" key="2">
    <source>
        <dbReference type="EMBL" id="KAF9685538.1"/>
    </source>
</evidence>
<dbReference type="GO" id="GO:0047262">
    <property type="term" value="F:polygalacturonate 4-alpha-galacturonosyltransferase activity"/>
    <property type="evidence" value="ECO:0007669"/>
    <property type="project" value="InterPro"/>
</dbReference>
<dbReference type="OrthoDB" id="1698923at2759"/>
<accession>A0A835N482</accession>
<dbReference type="AlphaFoldDB" id="A0A835N482"/>
<organism evidence="2 3">
    <name type="scientific">Salix dunnii</name>
    <dbReference type="NCBI Taxonomy" id="1413687"/>
    <lineage>
        <taxon>Eukaryota</taxon>
        <taxon>Viridiplantae</taxon>
        <taxon>Streptophyta</taxon>
        <taxon>Embryophyta</taxon>
        <taxon>Tracheophyta</taxon>
        <taxon>Spermatophyta</taxon>
        <taxon>Magnoliopsida</taxon>
        <taxon>eudicotyledons</taxon>
        <taxon>Gunneridae</taxon>
        <taxon>Pentapetalae</taxon>
        <taxon>rosids</taxon>
        <taxon>fabids</taxon>
        <taxon>Malpighiales</taxon>
        <taxon>Salicaceae</taxon>
        <taxon>Saliceae</taxon>
        <taxon>Salix</taxon>
    </lineage>
</organism>
<dbReference type="EMBL" id="JADGMS010000003">
    <property type="protein sequence ID" value="KAF9685538.1"/>
    <property type="molecule type" value="Genomic_DNA"/>
</dbReference>
<dbReference type="Proteomes" id="UP000657918">
    <property type="component" value="Unassembled WGS sequence"/>
</dbReference>
<protein>
    <submittedName>
        <fullName evidence="2">Uncharacterized protein</fullName>
    </submittedName>
</protein>
<proteinExistence type="predicted"/>
<name>A0A835N482_9ROSI</name>
<dbReference type="PANTHER" id="PTHR32116">
    <property type="entry name" value="GALACTURONOSYLTRANSFERASE 4-RELATED"/>
    <property type="match status" value="1"/>
</dbReference>
<gene>
    <name evidence="2" type="ORF">SADUNF_Sadunf03G0065000</name>
</gene>
<comment type="caution">
    <text evidence="2">The sequence shown here is derived from an EMBL/GenBank/DDBJ whole genome shotgun (WGS) entry which is preliminary data.</text>
</comment>
<reference evidence="2 3" key="1">
    <citation type="submission" date="2020-10" db="EMBL/GenBank/DDBJ databases">
        <title>Plant Genome Project.</title>
        <authorList>
            <person name="Zhang R.-G."/>
        </authorList>
    </citation>
    <scope>NUCLEOTIDE SEQUENCE [LARGE SCALE GENOMIC DNA]</scope>
    <source>
        <strain evidence="2">FAFU-HL-1</strain>
        <tissue evidence="2">Leaf</tissue>
    </source>
</reference>
<keyword evidence="1" id="KW-0175">Coiled coil</keyword>